<keyword evidence="2" id="KW-1185">Reference proteome</keyword>
<proteinExistence type="predicted"/>
<accession>A0ACC2BT48</accession>
<reference evidence="2" key="1">
    <citation type="journal article" date="2024" name="Proc. Natl. Acad. Sci. U.S.A.">
        <title>Extraordinary preservation of gene collinearity over three hundred million years revealed in homosporous lycophytes.</title>
        <authorList>
            <person name="Li C."/>
            <person name="Wickell D."/>
            <person name="Kuo L.Y."/>
            <person name="Chen X."/>
            <person name="Nie B."/>
            <person name="Liao X."/>
            <person name="Peng D."/>
            <person name="Ji J."/>
            <person name="Jenkins J."/>
            <person name="Williams M."/>
            <person name="Shu S."/>
            <person name="Plott C."/>
            <person name="Barry K."/>
            <person name="Rajasekar S."/>
            <person name="Grimwood J."/>
            <person name="Han X."/>
            <person name="Sun S."/>
            <person name="Hou Z."/>
            <person name="He W."/>
            <person name="Dai G."/>
            <person name="Sun C."/>
            <person name="Schmutz J."/>
            <person name="Leebens-Mack J.H."/>
            <person name="Li F.W."/>
            <person name="Wang L."/>
        </authorList>
    </citation>
    <scope>NUCLEOTIDE SEQUENCE [LARGE SCALE GENOMIC DNA]</scope>
    <source>
        <strain evidence="2">cv. PW_Plant_1</strain>
    </source>
</reference>
<evidence type="ECO:0000313" key="2">
    <source>
        <dbReference type="Proteomes" id="UP001162992"/>
    </source>
</evidence>
<comment type="caution">
    <text evidence="1">The sequence shown here is derived from an EMBL/GenBank/DDBJ whole genome shotgun (WGS) entry which is preliminary data.</text>
</comment>
<dbReference type="EMBL" id="CM055104">
    <property type="protein sequence ID" value="KAJ7532592.1"/>
    <property type="molecule type" value="Genomic_DNA"/>
</dbReference>
<evidence type="ECO:0000313" key="1">
    <source>
        <dbReference type="EMBL" id="KAJ7532592.1"/>
    </source>
</evidence>
<organism evidence="1 2">
    <name type="scientific">Diphasiastrum complanatum</name>
    <name type="common">Issler's clubmoss</name>
    <name type="synonym">Lycopodium complanatum</name>
    <dbReference type="NCBI Taxonomy" id="34168"/>
    <lineage>
        <taxon>Eukaryota</taxon>
        <taxon>Viridiplantae</taxon>
        <taxon>Streptophyta</taxon>
        <taxon>Embryophyta</taxon>
        <taxon>Tracheophyta</taxon>
        <taxon>Lycopodiopsida</taxon>
        <taxon>Lycopodiales</taxon>
        <taxon>Lycopodiaceae</taxon>
        <taxon>Lycopodioideae</taxon>
        <taxon>Diphasiastrum</taxon>
    </lineage>
</organism>
<gene>
    <name evidence="1" type="ORF">O6H91_13G011600</name>
</gene>
<protein>
    <submittedName>
        <fullName evidence="1">Uncharacterized protein</fullName>
    </submittedName>
</protein>
<name>A0ACC2BT48_DIPCM</name>
<sequence length="510" mass="56894">MGCASSKGMHMPEEGWNASFLRTISMPLNNHPAMQADNQHLVALISSTYEIFKLESSDYLPFITRKSKGEQINDPSANSIKYSAEIASNDSLPRKVSPQDDQFANASQVGKKASYSRDQSTEMCEQPEIINTWELMEGLEEESSRTNPTAVEKSAQYGRSLSLSALHSLRKIDAVLRGESKHAGRFLKVIQNVKNNLIQRSSVDPCQKQEKTEIKHSQDLSNPLVLPPTSDSEETRICLTDFEILSSIEIALEQFSEDDWFSLRSVGSDKACSSDTDSSSESNYDPSGLDRENPASENKASLSIDAAFSSEEHKTHQNRNAQPADEPVELNSSLATASKMQDQEEIPGKIDPLEGFQWLCPPGGEDRVVLYCTSLRGIRKTFEDCSTLQMILRSFCVRIDERDVSMDLQYRKELADLVGNLAPVPRLFMKGRYVGGAEEVRQLHEDRKLKRLFEGIPKDASQAICNGCGGMRFIPCLDCSGSCKRINEEREVMRCSDCNENGLIRCPICC</sequence>
<dbReference type="Proteomes" id="UP001162992">
    <property type="component" value="Chromosome 13"/>
</dbReference>